<dbReference type="Gene3D" id="3.40.50.300">
    <property type="entry name" value="P-loop containing nucleotide triphosphate hydrolases"/>
    <property type="match status" value="1"/>
</dbReference>
<evidence type="ECO:0000313" key="2">
    <source>
        <dbReference type="EMBL" id="HHR33716.1"/>
    </source>
</evidence>
<dbReference type="InterPro" id="IPR012547">
    <property type="entry name" value="PDDEXK_9"/>
</dbReference>
<dbReference type="EMBL" id="DRXW01000136">
    <property type="protein sequence ID" value="HHR33716.1"/>
    <property type="molecule type" value="Genomic_DNA"/>
</dbReference>
<dbReference type="SUPFAM" id="SSF52540">
    <property type="entry name" value="P-loop containing nucleoside triphosphate hydrolases"/>
    <property type="match status" value="1"/>
</dbReference>
<sequence length="531" mass="62734">MKYLPIGISDFKDIINGNYLYVDKTKYIYEMIRQEKGMYFLSRPRRFGKSLLISTLYYLFKGERELFKNTWIHDKWNWEKYPTIRINLTDVNSRTSDILRRELINLLNEEAKELRIDEIREKEEPSIAFRELISKAYEKYSKKLVILIDEYEKPVLDNIKTTDKAKEMRLILREFYSVLKAQESKIKFLLITGLTKFTKMSVFSALNNINDVTFDSRYSQLLGYTEDELFDFFNQYISQTASKYGITTDELIQSIRDYYNGYSFDGQNKVYNPYAVILFFDKQEFNVYWHMSGSTQFIYDYLRDRNVTLEELIGKEVTEAMFTNKEVEDNEPEIFLCQTGYLTFIETYKPSLLAPRTYVLGIPNIDAQIGLGQVLLETQYKLKDTEIQDKVTEIVESLENKNFEDTKISLNSILSEITNSVYGDLEKTDRKIENYERFYQTLFKLIFGFAGFRVIEEYHTTKGRADILLQSNGTVIVIELKVDGDVKQAMNQIKERGYHEQFTGKECYLVAVNISSKERKIIELEWEKVNK</sequence>
<dbReference type="PANTHER" id="PTHR34825:SF1">
    <property type="entry name" value="AAA-ATPASE-LIKE DOMAIN-CONTAINING PROTEIN"/>
    <property type="match status" value="1"/>
</dbReference>
<dbReference type="Pfam" id="PF08011">
    <property type="entry name" value="PDDEXK_9"/>
    <property type="match status" value="1"/>
</dbReference>
<proteinExistence type="predicted"/>
<dbReference type="PANTHER" id="PTHR34825">
    <property type="entry name" value="CONSERVED PROTEIN, WITH A WEAK D-GALACTARATE DEHYDRATASE/ALTRONATE HYDROLASE DOMAIN"/>
    <property type="match status" value="1"/>
</dbReference>
<feature type="domain" description="AAA-ATPase-like" evidence="1">
    <location>
        <begin position="5"/>
        <end position="203"/>
    </location>
</feature>
<name>A0A7C5U5K3_9BACT</name>
<evidence type="ECO:0000259" key="1">
    <source>
        <dbReference type="Pfam" id="PF09820"/>
    </source>
</evidence>
<gene>
    <name evidence="2" type="ORF">ENM46_02065</name>
</gene>
<comment type="caution">
    <text evidence="2">The sequence shown here is derived from an EMBL/GenBank/DDBJ whole genome shotgun (WGS) entry which is preliminary data.</text>
</comment>
<dbReference type="AlphaFoldDB" id="A0A7C5U5K3"/>
<dbReference type="Pfam" id="PF09820">
    <property type="entry name" value="AAA-ATPase_like"/>
    <property type="match status" value="1"/>
</dbReference>
<protein>
    <submittedName>
        <fullName evidence="2">AAA family ATPase</fullName>
    </submittedName>
</protein>
<dbReference type="InterPro" id="IPR018631">
    <property type="entry name" value="AAA-ATPase-like_dom"/>
</dbReference>
<accession>A0A7C5U5K3</accession>
<dbReference type="InterPro" id="IPR027417">
    <property type="entry name" value="P-loop_NTPase"/>
</dbReference>
<organism evidence="2">
    <name type="scientific">Fervidobacterium nodosum</name>
    <dbReference type="NCBI Taxonomy" id="2424"/>
    <lineage>
        <taxon>Bacteria</taxon>
        <taxon>Thermotogati</taxon>
        <taxon>Thermotogota</taxon>
        <taxon>Thermotogae</taxon>
        <taxon>Thermotogales</taxon>
        <taxon>Fervidobacteriaceae</taxon>
        <taxon>Fervidobacterium</taxon>
    </lineage>
</organism>
<reference evidence="2" key="1">
    <citation type="journal article" date="2020" name="mSystems">
        <title>Genome- and Community-Level Interaction Insights into Carbon Utilization and Element Cycling Functions of Hydrothermarchaeota in Hydrothermal Sediment.</title>
        <authorList>
            <person name="Zhou Z."/>
            <person name="Liu Y."/>
            <person name="Xu W."/>
            <person name="Pan J."/>
            <person name="Luo Z.H."/>
            <person name="Li M."/>
        </authorList>
    </citation>
    <scope>NUCLEOTIDE SEQUENCE [LARGE SCALE GENOMIC DNA]</scope>
    <source>
        <strain evidence="2">SpSt-1088</strain>
    </source>
</reference>